<proteinExistence type="predicted"/>
<keyword evidence="3" id="KW-1185">Reference proteome</keyword>
<evidence type="ECO:0000259" key="1">
    <source>
        <dbReference type="SMART" id="SM00065"/>
    </source>
</evidence>
<sequence>MEAPLPRGQSRAERRARYREVAERLHALLEGESDEVAMLATVVCELHHAFEDFDWTGFYRVTSPGMLKVGPYQGGHGCLTIPFERGVCGRAARTAEVQRVDDVRADEAHIACSATTRSEIVVPVCLADGQVVAVLDVDSDRPAAFDEVDASELGGICAMLGVRLSGSCVVRAPGMGLGGERRAGASGALE</sequence>
<reference evidence="2 3" key="1">
    <citation type="submission" date="2019-01" db="EMBL/GenBank/DDBJ databases">
        <title>Lujinxingia litoralis gen. nov., sp. nov. and Lujinxingia sediminis gen. nov., sp. nov., new members in the order Bradymonadales, isolated from coastal sediment.</title>
        <authorList>
            <person name="Li C.-M."/>
        </authorList>
    </citation>
    <scope>NUCLEOTIDE SEQUENCE [LARGE SCALE GENOMIC DNA]</scope>
    <source>
        <strain evidence="2 3">SEH01</strain>
    </source>
</reference>
<dbReference type="EMBL" id="SADD01000001">
    <property type="protein sequence ID" value="RVU47922.1"/>
    <property type="molecule type" value="Genomic_DNA"/>
</dbReference>
<dbReference type="Proteomes" id="UP000282926">
    <property type="component" value="Unassembled WGS sequence"/>
</dbReference>
<comment type="caution">
    <text evidence="2">The sequence shown here is derived from an EMBL/GenBank/DDBJ whole genome shotgun (WGS) entry which is preliminary data.</text>
</comment>
<evidence type="ECO:0000313" key="2">
    <source>
        <dbReference type="EMBL" id="RVU47922.1"/>
    </source>
</evidence>
<dbReference type="RefSeq" id="WP_115603476.1">
    <property type="nucleotide sequence ID" value="NZ_SADD01000001.1"/>
</dbReference>
<name>A0ABY0CVM8_9DELT</name>
<feature type="domain" description="GAF" evidence="1">
    <location>
        <begin position="34"/>
        <end position="174"/>
    </location>
</feature>
<dbReference type="SUPFAM" id="SSF55781">
    <property type="entry name" value="GAF domain-like"/>
    <property type="match status" value="1"/>
</dbReference>
<dbReference type="InterPro" id="IPR029016">
    <property type="entry name" value="GAF-like_dom_sf"/>
</dbReference>
<dbReference type="Gene3D" id="3.30.450.40">
    <property type="match status" value="1"/>
</dbReference>
<dbReference type="SMART" id="SM00065">
    <property type="entry name" value="GAF"/>
    <property type="match status" value="1"/>
</dbReference>
<dbReference type="Pfam" id="PF13185">
    <property type="entry name" value="GAF_2"/>
    <property type="match status" value="1"/>
</dbReference>
<protein>
    <submittedName>
        <fullName evidence="2">GAF domain-containing protein</fullName>
    </submittedName>
</protein>
<accession>A0ABY0CVM8</accession>
<organism evidence="2 3">
    <name type="scientific">Lujinxingia sediminis</name>
    <dbReference type="NCBI Taxonomy" id="2480984"/>
    <lineage>
        <taxon>Bacteria</taxon>
        <taxon>Deltaproteobacteria</taxon>
        <taxon>Bradymonadales</taxon>
        <taxon>Lujinxingiaceae</taxon>
        <taxon>Lujinxingia</taxon>
    </lineage>
</organism>
<dbReference type="InterPro" id="IPR003018">
    <property type="entry name" value="GAF"/>
</dbReference>
<gene>
    <name evidence="2" type="ORF">EA187_00350</name>
</gene>
<evidence type="ECO:0000313" key="3">
    <source>
        <dbReference type="Proteomes" id="UP000282926"/>
    </source>
</evidence>